<name>S3EDJ3_GLAL2</name>
<dbReference type="PANTHER" id="PTHR40633">
    <property type="entry name" value="MATRIX PROTEIN, PUTATIVE (AFU_ORTHOLOGUE AFUA_8G05410)-RELATED"/>
    <property type="match status" value="1"/>
</dbReference>
<dbReference type="HOGENOM" id="CLU_065618_0_1_1"/>
<dbReference type="GeneID" id="19464740"/>
<keyword evidence="1 3" id="KW-0732">Signal</keyword>
<evidence type="ECO:0000256" key="2">
    <source>
        <dbReference type="SAM" id="MobiDB-lite"/>
    </source>
</evidence>
<evidence type="ECO:0000313" key="5">
    <source>
        <dbReference type="EMBL" id="EPE36348.1"/>
    </source>
</evidence>
<organism evidence="5 6">
    <name type="scientific">Glarea lozoyensis (strain ATCC 20868 / MF5171)</name>
    <dbReference type="NCBI Taxonomy" id="1116229"/>
    <lineage>
        <taxon>Eukaryota</taxon>
        <taxon>Fungi</taxon>
        <taxon>Dikarya</taxon>
        <taxon>Ascomycota</taxon>
        <taxon>Pezizomycotina</taxon>
        <taxon>Leotiomycetes</taxon>
        <taxon>Helotiales</taxon>
        <taxon>Helotiaceae</taxon>
        <taxon>Glarea</taxon>
    </lineage>
</organism>
<evidence type="ECO:0000256" key="3">
    <source>
        <dbReference type="SAM" id="SignalP"/>
    </source>
</evidence>
<reference evidence="5 6" key="1">
    <citation type="journal article" date="2013" name="BMC Genomics">
        <title>Genomics-driven discovery of the pneumocandin biosynthetic gene cluster in the fungus Glarea lozoyensis.</title>
        <authorList>
            <person name="Chen L."/>
            <person name="Yue Q."/>
            <person name="Zhang X."/>
            <person name="Xiang M."/>
            <person name="Wang C."/>
            <person name="Li S."/>
            <person name="Che Y."/>
            <person name="Ortiz-Lopez F.J."/>
            <person name="Bills G.F."/>
            <person name="Liu X."/>
            <person name="An Z."/>
        </authorList>
    </citation>
    <scope>NUCLEOTIDE SEQUENCE [LARGE SCALE GENOMIC DNA]</scope>
    <source>
        <strain evidence="6">ATCC 20868 / MF5171</strain>
    </source>
</reference>
<protein>
    <recommendedName>
        <fullName evidence="4">Yeast cell wall synthesis Kre9/Knh1-like N-terminal domain-containing protein</fullName>
    </recommendedName>
</protein>
<dbReference type="EMBL" id="KE145353">
    <property type="protein sequence ID" value="EPE36348.1"/>
    <property type="molecule type" value="Genomic_DNA"/>
</dbReference>
<dbReference type="KEGG" id="glz:GLAREA_05686"/>
<gene>
    <name evidence="5" type="ORF">GLAREA_05686</name>
</gene>
<dbReference type="eggNOG" id="ENOG502SB54">
    <property type="taxonomic scope" value="Eukaryota"/>
</dbReference>
<dbReference type="AlphaFoldDB" id="S3EDJ3"/>
<feature type="compositionally biased region" description="Low complexity" evidence="2">
    <location>
        <begin position="156"/>
        <end position="202"/>
    </location>
</feature>
<feature type="signal peptide" evidence="3">
    <location>
        <begin position="1"/>
        <end position="18"/>
    </location>
</feature>
<feature type="domain" description="Yeast cell wall synthesis Kre9/Knh1-like N-terminal" evidence="4">
    <location>
        <begin position="29"/>
        <end position="105"/>
    </location>
</feature>
<dbReference type="OrthoDB" id="5589325at2759"/>
<dbReference type="InterPro" id="IPR052982">
    <property type="entry name" value="SRP1/TIP1-like"/>
</dbReference>
<keyword evidence="6" id="KW-1185">Reference proteome</keyword>
<evidence type="ECO:0000313" key="6">
    <source>
        <dbReference type="Proteomes" id="UP000016922"/>
    </source>
</evidence>
<proteinExistence type="predicted"/>
<dbReference type="InterPro" id="IPR018466">
    <property type="entry name" value="Kre9/Knh1-like_N"/>
</dbReference>
<dbReference type="Proteomes" id="UP000016922">
    <property type="component" value="Unassembled WGS sequence"/>
</dbReference>
<dbReference type="OMA" id="NQTMSSA"/>
<feature type="chain" id="PRO_5004520082" description="Yeast cell wall synthesis Kre9/Knh1-like N-terminal domain-containing protein" evidence="3">
    <location>
        <begin position="19"/>
        <end position="231"/>
    </location>
</feature>
<evidence type="ECO:0000259" key="4">
    <source>
        <dbReference type="Pfam" id="PF10342"/>
    </source>
</evidence>
<evidence type="ECO:0000256" key="1">
    <source>
        <dbReference type="ARBA" id="ARBA00022729"/>
    </source>
</evidence>
<dbReference type="PANTHER" id="PTHR40633:SF1">
    <property type="entry name" value="GPI ANCHORED SERINE-THREONINE RICH PROTEIN (AFU_ORTHOLOGUE AFUA_1G03630)"/>
    <property type="match status" value="1"/>
</dbReference>
<dbReference type="RefSeq" id="XP_008077166.1">
    <property type="nucleotide sequence ID" value="XM_008078975.1"/>
</dbReference>
<feature type="region of interest" description="Disordered" evidence="2">
    <location>
        <begin position="156"/>
        <end position="206"/>
    </location>
</feature>
<dbReference type="Pfam" id="PF10342">
    <property type="entry name" value="Kre9_KNH"/>
    <property type="match status" value="1"/>
</dbReference>
<accession>S3EDJ3</accession>
<sequence>MQFSTALIAAVAFGFANAVSFTNSAFNGITAGQPIELTWTDASGPVTITLKNGASTDLQTVSVVASGQTGSSFTWSVPSTLTQDTYALEITDSSATPNYSPQFELIGGAPATSSAASSISASASSASSSVASSISSVTSSLSSVASSISSSLSTATASSTTSSDASSTTAATNGTTTTGSSTSTRASSTGSRTSTTSPTTTAVVPNSNSAADIASPLALVFLTFAAILSFN</sequence>